<evidence type="ECO:0000256" key="1">
    <source>
        <dbReference type="SAM" id="SignalP"/>
    </source>
</evidence>
<reference evidence="2" key="1">
    <citation type="journal article" date="2013" name="Genetics">
        <title>The draft genome and transcriptome of Panagrellus redivivus are shaped by the harsh demands of a free-living lifestyle.</title>
        <authorList>
            <person name="Srinivasan J."/>
            <person name="Dillman A.R."/>
            <person name="Macchietto M.G."/>
            <person name="Heikkinen L."/>
            <person name="Lakso M."/>
            <person name="Fracchia K.M."/>
            <person name="Antoshechkin I."/>
            <person name="Mortazavi A."/>
            <person name="Wong G."/>
            <person name="Sternberg P.W."/>
        </authorList>
    </citation>
    <scope>NUCLEOTIDE SEQUENCE [LARGE SCALE GENOMIC DNA]</scope>
    <source>
        <strain evidence="2">MT8872</strain>
    </source>
</reference>
<dbReference type="AlphaFoldDB" id="A0A7E4VV66"/>
<sequence length="127" mass="14387">MLKPFQIAIFVTLFTFVLPKHYSSESPEIKVCTDSNLNGKCKFHKVKNLNECQNLPPDINDTITSVQTQACFIFYKDPDCKGHGTFVHALGECNKQDPNCCPEYDLAYCYGFNDAISSLIRCNYSDL</sequence>
<reference evidence="3" key="2">
    <citation type="submission" date="2020-10" db="UniProtKB">
        <authorList>
            <consortium name="WormBaseParasite"/>
        </authorList>
    </citation>
    <scope>IDENTIFICATION</scope>
</reference>
<protein>
    <recommendedName>
        <fullName evidence="4">Domain of unknown function DB domain-containing protein</fullName>
    </recommendedName>
</protein>
<proteinExistence type="predicted"/>
<organism evidence="2 3">
    <name type="scientific">Panagrellus redivivus</name>
    <name type="common">Microworm</name>
    <dbReference type="NCBI Taxonomy" id="6233"/>
    <lineage>
        <taxon>Eukaryota</taxon>
        <taxon>Metazoa</taxon>
        <taxon>Ecdysozoa</taxon>
        <taxon>Nematoda</taxon>
        <taxon>Chromadorea</taxon>
        <taxon>Rhabditida</taxon>
        <taxon>Tylenchina</taxon>
        <taxon>Panagrolaimomorpha</taxon>
        <taxon>Panagrolaimoidea</taxon>
        <taxon>Panagrolaimidae</taxon>
        <taxon>Panagrellus</taxon>
    </lineage>
</organism>
<dbReference type="Proteomes" id="UP000492821">
    <property type="component" value="Unassembled WGS sequence"/>
</dbReference>
<feature type="signal peptide" evidence="1">
    <location>
        <begin position="1"/>
        <end position="19"/>
    </location>
</feature>
<feature type="chain" id="PRO_5029019410" description="Domain of unknown function DB domain-containing protein" evidence="1">
    <location>
        <begin position="20"/>
        <end position="127"/>
    </location>
</feature>
<accession>A0A7E4VV66</accession>
<evidence type="ECO:0000313" key="2">
    <source>
        <dbReference type="Proteomes" id="UP000492821"/>
    </source>
</evidence>
<keyword evidence="1" id="KW-0732">Signal</keyword>
<evidence type="ECO:0000313" key="3">
    <source>
        <dbReference type="WBParaSite" id="Pan_g3665.t1"/>
    </source>
</evidence>
<keyword evidence="2" id="KW-1185">Reference proteome</keyword>
<dbReference type="WBParaSite" id="Pan_g3665.t1">
    <property type="protein sequence ID" value="Pan_g3665.t1"/>
    <property type="gene ID" value="Pan_g3665"/>
</dbReference>
<name>A0A7E4VV66_PANRE</name>
<evidence type="ECO:0008006" key="4">
    <source>
        <dbReference type="Google" id="ProtNLM"/>
    </source>
</evidence>
<dbReference type="Gene3D" id="2.60.20.10">
    <property type="entry name" value="Crystallins"/>
    <property type="match status" value="1"/>
</dbReference>